<gene>
    <name evidence="3" type="ORF">QWJ08_18740</name>
</gene>
<feature type="transmembrane region" description="Helical" evidence="2">
    <location>
        <begin position="41"/>
        <end position="61"/>
    </location>
</feature>
<dbReference type="EMBL" id="JAUEOZ010000002">
    <property type="protein sequence ID" value="MDN2483385.1"/>
    <property type="molecule type" value="Genomic_DNA"/>
</dbReference>
<dbReference type="PANTHER" id="PTHR30199">
    <property type="entry name" value="MFS FAMILY TRANSPORTER, PREDICTED SUBSTRATE BENZOATE"/>
    <property type="match status" value="1"/>
</dbReference>
<evidence type="ECO:0000313" key="3">
    <source>
        <dbReference type="EMBL" id="MDN2483385.1"/>
    </source>
</evidence>
<feature type="transmembrane region" description="Helical" evidence="2">
    <location>
        <begin position="248"/>
        <end position="272"/>
    </location>
</feature>
<reference evidence="3" key="1">
    <citation type="submission" date="2024-05" db="EMBL/GenBank/DDBJ databases">
        <title>Genome Sequences of Four Agar- Degrading Marine Bacteria.</title>
        <authorList>
            <person name="Phillips E.K."/>
            <person name="Shaffer J.C."/>
            <person name="Henson M.W."/>
            <person name="Temperton B."/>
            <person name="Thrash C.J."/>
            <person name="Martin M.O."/>
        </authorList>
    </citation>
    <scope>NUCLEOTIDE SEQUENCE</scope>
    <source>
        <strain evidence="3">EKP203</strain>
    </source>
</reference>
<keyword evidence="4" id="KW-1185">Reference proteome</keyword>
<evidence type="ECO:0000256" key="2">
    <source>
        <dbReference type="SAM" id="Phobius"/>
    </source>
</evidence>
<keyword evidence="2" id="KW-0812">Transmembrane</keyword>
<feature type="transmembrane region" description="Helical" evidence="2">
    <location>
        <begin position="167"/>
        <end position="185"/>
    </location>
</feature>
<evidence type="ECO:0000313" key="4">
    <source>
        <dbReference type="Proteomes" id="UP001169719"/>
    </source>
</evidence>
<organism evidence="3 4">
    <name type="scientific">Vibrio agarivorans</name>
    <dbReference type="NCBI Taxonomy" id="153622"/>
    <lineage>
        <taxon>Bacteria</taxon>
        <taxon>Pseudomonadati</taxon>
        <taxon>Pseudomonadota</taxon>
        <taxon>Gammaproteobacteria</taxon>
        <taxon>Vibrionales</taxon>
        <taxon>Vibrionaceae</taxon>
        <taxon>Vibrio</taxon>
    </lineage>
</organism>
<dbReference type="Pfam" id="PF03594">
    <property type="entry name" value="BenE"/>
    <property type="match status" value="1"/>
</dbReference>
<comment type="caution">
    <text evidence="3">The sequence shown here is derived from an EMBL/GenBank/DDBJ whole genome shotgun (WGS) entry which is preliminary data.</text>
</comment>
<feature type="region of interest" description="Disordered" evidence="1">
    <location>
        <begin position="385"/>
        <end position="409"/>
    </location>
</feature>
<feature type="transmembrane region" description="Helical" evidence="2">
    <location>
        <begin position="284"/>
        <end position="309"/>
    </location>
</feature>
<feature type="transmembrane region" description="Helical" evidence="2">
    <location>
        <begin position="7"/>
        <end position="29"/>
    </location>
</feature>
<name>A0ABT7Y5R1_9VIBR</name>
<accession>A0ABT7Y5R1</accession>
<dbReference type="Proteomes" id="UP001169719">
    <property type="component" value="Unassembled WGS sequence"/>
</dbReference>
<dbReference type="NCBIfam" id="TIGR00843">
    <property type="entry name" value="benE"/>
    <property type="match status" value="1"/>
</dbReference>
<keyword evidence="2" id="KW-0472">Membrane</keyword>
<evidence type="ECO:0000256" key="1">
    <source>
        <dbReference type="SAM" id="MobiDB-lite"/>
    </source>
</evidence>
<dbReference type="PANTHER" id="PTHR30199:SF0">
    <property type="entry name" value="INNER MEMBRANE PROTEIN YDCO"/>
    <property type="match status" value="1"/>
</dbReference>
<keyword evidence="2" id="KW-1133">Transmembrane helix</keyword>
<feature type="transmembrane region" description="Helical" evidence="2">
    <location>
        <begin position="118"/>
        <end position="137"/>
    </location>
</feature>
<feature type="transmembrane region" description="Helical" evidence="2">
    <location>
        <begin position="82"/>
        <end position="106"/>
    </location>
</feature>
<proteinExistence type="predicted"/>
<dbReference type="InterPro" id="IPR004711">
    <property type="entry name" value="Benzoate_Transporter"/>
</dbReference>
<feature type="transmembrane region" description="Helical" evidence="2">
    <location>
        <begin position="206"/>
        <end position="228"/>
    </location>
</feature>
<protein>
    <submittedName>
        <fullName evidence="3">Benzoate/H(+) symporter BenE family transporter</fullName>
    </submittedName>
</protein>
<feature type="transmembrane region" description="Helical" evidence="2">
    <location>
        <begin position="344"/>
        <end position="374"/>
    </location>
</feature>
<sequence length="409" mass="43796">MLKLDHITAGLAAVIVGYTSAIIIVIQAAQALGATSSQIESWLLALGLSMGVGSFVLSYYYKIPILIAWSTPGAALLITLEGGYSIAQATPAFVVTGVMIALTGLVRPLNKALSSIPPHLASAMLAAILLPFCINAFTLIAHQPLLFITMFVSFIVAKVLFPKFTMLTLLVVGIGYSMLFGQFEVATLSFDIARPEFMGWQWDHNAIINIAVPLYLLTMLSQNLPGFAMLKNYDYPTPTQPILVTTGLVNALFAFIGGFSLNLAAITASLCMNESVDKQPQKRYLAAMWGGVFYIVAGLWGTAVVSLFMALPKEVSQMLAGLALLGTLTLCLKKSLAEADSEPALITFLITLSGVSIFGLNSTLLGLTAGWLYMIVKRREAASLYSKSRENDSPTSSVSSSSTPRSLEQ</sequence>
<feature type="compositionally biased region" description="Low complexity" evidence="1">
    <location>
        <begin position="393"/>
        <end position="409"/>
    </location>
</feature>
<dbReference type="RefSeq" id="WP_289963447.1">
    <property type="nucleotide sequence ID" value="NZ_JAUEOZ010000002.1"/>
</dbReference>